<dbReference type="AlphaFoldDB" id="A0A8S1N5B7"/>
<evidence type="ECO:0000256" key="1">
    <source>
        <dbReference type="SAM" id="MobiDB-lite"/>
    </source>
</evidence>
<evidence type="ECO:0000313" key="3">
    <source>
        <dbReference type="Proteomes" id="UP000688137"/>
    </source>
</evidence>
<proteinExistence type="predicted"/>
<reference evidence="2" key="1">
    <citation type="submission" date="2021-01" db="EMBL/GenBank/DDBJ databases">
        <authorList>
            <consortium name="Genoscope - CEA"/>
            <person name="William W."/>
        </authorList>
    </citation>
    <scope>NUCLEOTIDE SEQUENCE</scope>
</reference>
<organism evidence="2 3">
    <name type="scientific">Paramecium primaurelia</name>
    <dbReference type="NCBI Taxonomy" id="5886"/>
    <lineage>
        <taxon>Eukaryota</taxon>
        <taxon>Sar</taxon>
        <taxon>Alveolata</taxon>
        <taxon>Ciliophora</taxon>
        <taxon>Intramacronucleata</taxon>
        <taxon>Oligohymenophorea</taxon>
        <taxon>Peniculida</taxon>
        <taxon>Parameciidae</taxon>
        <taxon>Paramecium</taxon>
    </lineage>
</organism>
<keyword evidence="3" id="KW-1185">Reference proteome</keyword>
<name>A0A8S1N5B7_PARPR</name>
<evidence type="ECO:0000313" key="2">
    <source>
        <dbReference type="EMBL" id="CAD8088577.1"/>
    </source>
</evidence>
<accession>A0A8S1N5B7</accession>
<dbReference type="Proteomes" id="UP000688137">
    <property type="component" value="Unassembled WGS sequence"/>
</dbReference>
<comment type="caution">
    <text evidence="2">The sequence shown here is derived from an EMBL/GenBank/DDBJ whole genome shotgun (WGS) entry which is preliminary data.</text>
</comment>
<gene>
    <name evidence="2" type="ORF">PPRIM_AZ9-3.1.T0810180</name>
</gene>
<feature type="region of interest" description="Disordered" evidence="1">
    <location>
        <begin position="136"/>
        <end position="197"/>
    </location>
</feature>
<feature type="compositionally biased region" description="Low complexity" evidence="1">
    <location>
        <begin position="138"/>
        <end position="154"/>
    </location>
</feature>
<feature type="compositionally biased region" description="Polar residues" evidence="1">
    <location>
        <begin position="155"/>
        <end position="186"/>
    </location>
</feature>
<dbReference type="EMBL" id="CAJJDM010000084">
    <property type="protein sequence ID" value="CAD8088577.1"/>
    <property type="molecule type" value="Genomic_DNA"/>
</dbReference>
<dbReference type="OMA" id="MNDKHEA"/>
<sequence>MNDNHETFFFAKNQKRRIHEQDYAIKVISHTKVDKETIQLSESLFNAKITAKQSSCIIKDIQRTIQQKIKFYDEQLKSTDSFKKQTDRKSLSPDINKPKFIENQLKSKNQQFSPQKIIIQPNHNQEQIQTPIKKNNEIQQQSQKSLKQQTQSISPTKRQSQNYERNRQKNYSSPKIKQKCSSQYMQQIEKESSYSRQKVKEIQKELENTQSTNRVQTARVNGIAERNEEWKQKLKNKIDNEQKKQQQKEMVDCTFKPRINNQRNTKKYQKSISKEFQTEINELMHLIDNQSQVKIKL</sequence>
<protein>
    <submittedName>
        <fullName evidence="2">Uncharacterized protein</fullName>
    </submittedName>
</protein>
<feature type="compositionally biased region" description="Basic and acidic residues" evidence="1">
    <location>
        <begin position="188"/>
        <end position="197"/>
    </location>
</feature>